<comment type="caution">
    <text evidence="3">The sequence shown here is derived from an EMBL/GenBank/DDBJ whole genome shotgun (WGS) entry which is preliminary data.</text>
</comment>
<dbReference type="Pfam" id="PF16884">
    <property type="entry name" value="ADH_N_2"/>
    <property type="match status" value="1"/>
</dbReference>
<evidence type="ECO:0000259" key="2">
    <source>
        <dbReference type="SMART" id="SM00829"/>
    </source>
</evidence>
<dbReference type="InterPro" id="IPR036291">
    <property type="entry name" value="NAD(P)-bd_dom_sf"/>
</dbReference>
<dbReference type="InterPro" id="IPR013149">
    <property type="entry name" value="ADH-like_C"/>
</dbReference>
<dbReference type="EMBL" id="BAAATA010000035">
    <property type="protein sequence ID" value="GAA2504377.1"/>
    <property type="molecule type" value="Genomic_DNA"/>
</dbReference>
<accession>A0ABP5ZY30</accession>
<dbReference type="Gene3D" id="3.90.180.10">
    <property type="entry name" value="Medium-chain alcohol dehydrogenases, catalytic domain"/>
    <property type="match status" value="1"/>
</dbReference>
<organism evidence="3 4">
    <name type="scientific">Streptomyces thermolineatus</name>
    <dbReference type="NCBI Taxonomy" id="44033"/>
    <lineage>
        <taxon>Bacteria</taxon>
        <taxon>Bacillati</taxon>
        <taxon>Actinomycetota</taxon>
        <taxon>Actinomycetes</taxon>
        <taxon>Kitasatosporales</taxon>
        <taxon>Streptomycetaceae</taxon>
        <taxon>Streptomyces</taxon>
    </lineage>
</organism>
<evidence type="ECO:0000313" key="4">
    <source>
        <dbReference type="Proteomes" id="UP001501358"/>
    </source>
</evidence>
<dbReference type="SUPFAM" id="SSF51735">
    <property type="entry name" value="NAD(P)-binding Rossmann-fold domains"/>
    <property type="match status" value="1"/>
</dbReference>
<sequence>MVKLWRKEAPTPMSALPPTSREWHLVARPQGWPTPDDFALREAPVAEPGPGQVLVRNLYVSVDPYMRGRMNDVESYVPPFRLDRPMDGAAVGRVVASGDDSFAVGDHVLHPLGWREYALVKAEHATRVDPDLAPLSTYLGVLGMPGLTAYAGLLRVADFKEGDAVFVSGAAGAVGSEVGQIARLKGASRVVGSAGSAEKVRILTEEYGFDAAFNYKDGPVAEQLRKAAPDGIDVYFDNVGGEHLEAAIDSLNVHGRVAVCGMIAQYNATEPTPAPRNLALVIGKRLRIQGLLVGDHYDLQQQFVEEVSAWIRSGELKYDETVVEGIENNVEAFLGMLRGENTGKMVVSLPE</sequence>
<dbReference type="InterPro" id="IPR011032">
    <property type="entry name" value="GroES-like_sf"/>
</dbReference>
<keyword evidence="4" id="KW-1185">Reference proteome</keyword>
<dbReference type="CDD" id="cd05288">
    <property type="entry name" value="PGDH"/>
    <property type="match status" value="1"/>
</dbReference>
<dbReference type="PANTHER" id="PTHR43205:SF7">
    <property type="entry name" value="PROSTAGLANDIN REDUCTASE 1"/>
    <property type="match status" value="1"/>
</dbReference>
<keyword evidence="1" id="KW-0560">Oxidoreductase</keyword>
<protein>
    <submittedName>
        <fullName evidence="3">NADP-dependent oxidoreductase</fullName>
    </submittedName>
</protein>
<proteinExistence type="predicted"/>
<dbReference type="Gene3D" id="3.40.50.720">
    <property type="entry name" value="NAD(P)-binding Rossmann-like Domain"/>
    <property type="match status" value="1"/>
</dbReference>
<dbReference type="InterPro" id="IPR020843">
    <property type="entry name" value="ER"/>
</dbReference>
<dbReference type="Pfam" id="PF00107">
    <property type="entry name" value="ADH_zinc_N"/>
    <property type="match status" value="1"/>
</dbReference>
<dbReference type="InterPro" id="IPR041694">
    <property type="entry name" value="ADH_N_2"/>
</dbReference>
<name>A0ABP5ZY30_9ACTN</name>
<feature type="domain" description="Enoyl reductase (ER)" evidence="2">
    <location>
        <begin position="33"/>
        <end position="347"/>
    </location>
</feature>
<dbReference type="SMART" id="SM00829">
    <property type="entry name" value="PKS_ER"/>
    <property type="match status" value="1"/>
</dbReference>
<dbReference type="InterPro" id="IPR045010">
    <property type="entry name" value="MDR_fam"/>
</dbReference>
<evidence type="ECO:0000256" key="1">
    <source>
        <dbReference type="ARBA" id="ARBA00023002"/>
    </source>
</evidence>
<reference evidence="4" key="1">
    <citation type="journal article" date="2019" name="Int. J. Syst. Evol. Microbiol.">
        <title>The Global Catalogue of Microorganisms (GCM) 10K type strain sequencing project: providing services to taxonomists for standard genome sequencing and annotation.</title>
        <authorList>
            <consortium name="The Broad Institute Genomics Platform"/>
            <consortium name="The Broad Institute Genome Sequencing Center for Infectious Disease"/>
            <person name="Wu L."/>
            <person name="Ma J."/>
        </authorList>
    </citation>
    <scope>NUCLEOTIDE SEQUENCE [LARGE SCALE GENOMIC DNA]</scope>
    <source>
        <strain evidence="4">JCM 6307</strain>
    </source>
</reference>
<gene>
    <name evidence="3" type="ORF">GCM10010406_46250</name>
</gene>
<dbReference type="PANTHER" id="PTHR43205">
    <property type="entry name" value="PROSTAGLANDIN REDUCTASE"/>
    <property type="match status" value="1"/>
</dbReference>
<dbReference type="Proteomes" id="UP001501358">
    <property type="component" value="Unassembled WGS sequence"/>
</dbReference>
<evidence type="ECO:0000313" key="3">
    <source>
        <dbReference type="EMBL" id="GAA2504377.1"/>
    </source>
</evidence>
<dbReference type="SUPFAM" id="SSF50129">
    <property type="entry name" value="GroES-like"/>
    <property type="match status" value="1"/>
</dbReference>